<evidence type="ECO:0000313" key="2">
    <source>
        <dbReference type="EMBL" id="AUW94938.1"/>
    </source>
</evidence>
<evidence type="ECO:0000256" key="1">
    <source>
        <dbReference type="SAM" id="MobiDB-lite"/>
    </source>
</evidence>
<reference evidence="2 3" key="1">
    <citation type="journal article" date="2019" name="Sci. Rep.">
        <title>Sulfobacillus thermotolerans: new insights into resistance and metabolic capacities of acidophilic chemolithotrophs.</title>
        <authorList>
            <person name="Panyushkina A.E."/>
            <person name="Babenko V.V."/>
            <person name="Nikitina A.S."/>
            <person name="Selezneva O.V."/>
            <person name="Tsaplina I.A."/>
            <person name="Letarova M.A."/>
            <person name="Kostryukova E.S."/>
            <person name="Letarov A.V."/>
        </authorList>
    </citation>
    <scope>NUCLEOTIDE SEQUENCE [LARGE SCALE GENOMIC DNA]</scope>
    <source>
        <strain evidence="2 3">Kr1</strain>
    </source>
</reference>
<proteinExistence type="predicted"/>
<organism evidence="2 3">
    <name type="scientific">Sulfobacillus thermotolerans</name>
    <dbReference type="NCBI Taxonomy" id="338644"/>
    <lineage>
        <taxon>Bacteria</taxon>
        <taxon>Bacillati</taxon>
        <taxon>Bacillota</taxon>
        <taxon>Clostridia</taxon>
        <taxon>Eubacteriales</taxon>
        <taxon>Clostridiales Family XVII. Incertae Sedis</taxon>
        <taxon>Sulfobacillus</taxon>
    </lineage>
</organism>
<name>A0ABM6RTZ5_9FIRM</name>
<feature type="region of interest" description="Disordered" evidence="1">
    <location>
        <begin position="92"/>
        <end position="113"/>
    </location>
</feature>
<sequence length="113" mass="13217">MTEIILGSYTSLESGTWFILQNRVPKSEFKKLISLGLEYHRSNEADEDDTEAWFSGWTFGPYGNREKLTELLEQNGFAVKFVGEVCHDDEQWDRSQEPYDAFDLEPYNPFDSY</sequence>
<dbReference type="Proteomes" id="UP000325292">
    <property type="component" value="Chromosome"/>
</dbReference>
<gene>
    <name evidence="2" type="ORF">BXT84_14060</name>
</gene>
<evidence type="ECO:0000313" key="3">
    <source>
        <dbReference type="Proteomes" id="UP000325292"/>
    </source>
</evidence>
<keyword evidence="3" id="KW-1185">Reference proteome</keyword>
<accession>A0ABM6RTZ5</accession>
<protein>
    <submittedName>
        <fullName evidence="2">Uncharacterized protein</fullName>
    </submittedName>
</protein>
<dbReference type="EMBL" id="CP019454">
    <property type="protein sequence ID" value="AUW94938.1"/>
    <property type="molecule type" value="Genomic_DNA"/>
</dbReference>